<evidence type="ECO:0000256" key="1">
    <source>
        <dbReference type="SAM" id="MobiDB-lite"/>
    </source>
</evidence>
<reference evidence="2" key="1">
    <citation type="journal article" date="2022" name="Int. J. Mol. Sci.">
        <title>Draft Genome of Tanacetum Coccineum: Genomic Comparison of Closely Related Tanacetum-Family Plants.</title>
        <authorList>
            <person name="Yamashiro T."/>
            <person name="Shiraishi A."/>
            <person name="Nakayama K."/>
            <person name="Satake H."/>
        </authorList>
    </citation>
    <scope>NUCLEOTIDE SEQUENCE</scope>
</reference>
<accession>A0ABQ4YS98</accession>
<keyword evidence="3" id="KW-1185">Reference proteome</keyword>
<dbReference type="EMBL" id="BQNB010010630">
    <property type="protein sequence ID" value="GJS79885.1"/>
    <property type="molecule type" value="Genomic_DNA"/>
</dbReference>
<name>A0ABQ4YS98_9ASTR</name>
<evidence type="ECO:0000313" key="3">
    <source>
        <dbReference type="Proteomes" id="UP001151760"/>
    </source>
</evidence>
<comment type="caution">
    <text evidence="2">The sequence shown here is derived from an EMBL/GenBank/DDBJ whole genome shotgun (WGS) entry which is preliminary data.</text>
</comment>
<dbReference type="Proteomes" id="UP001151760">
    <property type="component" value="Unassembled WGS sequence"/>
</dbReference>
<sequence length="159" mass="17945">MDDNEEHQRMIKKYLLDAYAVGGKIYTKTNTNEGVKETSSSNSQVDKSKAKQVDNISRGKNQFDMLNEVDTSEGADMSTLKGRMLVDMFLTKKLQPTCAESSNWSVDMIKYFKDKWESDRLKEQKEQGENVEDLLENMNGIGQTMTGDTVIGLSKGILN</sequence>
<feature type="compositionally biased region" description="Polar residues" evidence="1">
    <location>
        <begin position="30"/>
        <end position="45"/>
    </location>
</feature>
<protein>
    <submittedName>
        <fullName evidence="2">Uncharacterized protein</fullName>
    </submittedName>
</protein>
<gene>
    <name evidence="2" type="ORF">Tco_0729766</name>
</gene>
<evidence type="ECO:0000313" key="2">
    <source>
        <dbReference type="EMBL" id="GJS79885.1"/>
    </source>
</evidence>
<proteinExistence type="predicted"/>
<reference evidence="2" key="2">
    <citation type="submission" date="2022-01" db="EMBL/GenBank/DDBJ databases">
        <authorList>
            <person name="Yamashiro T."/>
            <person name="Shiraishi A."/>
            <person name="Satake H."/>
            <person name="Nakayama K."/>
        </authorList>
    </citation>
    <scope>NUCLEOTIDE SEQUENCE</scope>
</reference>
<feature type="region of interest" description="Disordered" evidence="1">
    <location>
        <begin position="30"/>
        <end position="53"/>
    </location>
</feature>
<organism evidence="2 3">
    <name type="scientific">Tanacetum coccineum</name>
    <dbReference type="NCBI Taxonomy" id="301880"/>
    <lineage>
        <taxon>Eukaryota</taxon>
        <taxon>Viridiplantae</taxon>
        <taxon>Streptophyta</taxon>
        <taxon>Embryophyta</taxon>
        <taxon>Tracheophyta</taxon>
        <taxon>Spermatophyta</taxon>
        <taxon>Magnoliopsida</taxon>
        <taxon>eudicotyledons</taxon>
        <taxon>Gunneridae</taxon>
        <taxon>Pentapetalae</taxon>
        <taxon>asterids</taxon>
        <taxon>campanulids</taxon>
        <taxon>Asterales</taxon>
        <taxon>Asteraceae</taxon>
        <taxon>Asteroideae</taxon>
        <taxon>Anthemideae</taxon>
        <taxon>Anthemidinae</taxon>
        <taxon>Tanacetum</taxon>
    </lineage>
</organism>